<evidence type="ECO:0000313" key="4">
    <source>
        <dbReference type="Proteomes" id="UP000702544"/>
    </source>
</evidence>
<dbReference type="InterPro" id="IPR005632">
    <property type="entry name" value="Chaperone_Skp"/>
</dbReference>
<dbReference type="Pfam" id="PF03938">
    <property type="entry name" value="OmpH"/>
    <property type="match status" value="1"/>
</dbReference>
<evidence type="ECO:0000256" key="1">
    <source>
        <dbReference type="ARBA" id="ARBA00009091"/>
    </source>
</evidence>
<dbReference type="GO" id="GO:0005829">
    <property type="term" value="C:cytosol"/>
    <property type="evidence" value="ECO:0007669"/>
    <property type="project" value="TreeGrafter"/>
</dbReference>
<dbReference type="SUPFAM" id="SSF111384">
    <property type="entry name" value="OmpH-like"/>
    <property type="match status" value="1"/>
</dbReference>
<gene>
    <name evidence="3" type="ORF">GWO12_09245</name>
</gene>
<dbReference type="EMBL" id="JAACAK010000067">
    <property type="protein sequence ID" value="NIR75284.1"/>
    <property type="molecule type" value="Genomic_DNA"/>
</dbReference>
<dbReference type="SMART" id="SM00935">
    <property type="entry name" value="OmpH"/>
    <property type="match status" value="1"/>
</dbReference>
<accession>A0AAE5CD89</accession>
<protein>
    <submittedName>
        <fullName evidence="3">OmpH family outer membrane protein</fullName>
    </submittedName>
</protein>
<dbReference type="InterPro" id="IPR024930">
    <property type="entry name" value="Skp_dom_sf"/>
</dbReference>
<sequence length="182" mass="20432">MRYRVSAIVAATALAVLGYRGLGEPQEQVPKLAYINSNEIIAEAPGAAEAQATFEREMARWQSEIQAMSDSLDEMISAYEQQQVMLSPEKRQERQRTIELKRMEYQQRTLDLEQVAAQRQQELVQPIFDNIRRVLVSIRQERGYSMIFDAAGGALIDADTTLDITPLVIERLRADAGGGSSN</sequence>
<dbReference type="PANTHER" id="PTHR35089:SF1">
    <property type="entry name" value="CHAPERONE PROTEIN SKP"/>
    <property type="match status" value="1"/>
</dbReference>
<name>A0AAE5CD89_9BACT</name>
<evidence type="ECO:0000313" key="3">
    <source>
        <dbReference type="EMBL" id="NIR75284.1"/>
    </source>
</evidence>
<dbReference type="Gene3D" id="3.30.910.20">
    <property type="entry name" value="Skp domain"/>
    <property type="match status" value="1"/>
</dbReference>
<dbReference type="AlphaFoldDB" id="A0AAE5CD89"/>
<comment type="caution">
    <text evidence="3">The sequence shown here is derived from an EMBL/GenBank/DDBJ whole genome shotgun (WGS) entry which is preliminary data.</text>
</comment>
<organism evidence="3 4">
    <name type="scientific">Candidatus Kutchimonas denitrificans</name>
    <dbReference type="NCBI Taxonomy" id="3056748"/>
    <lineage>
        <taxon>Bacteria</taxon>
        <taxon>Pseudomonadati</taxon>
        <taxon>Gemmatimonadota</taxon>
        <taxon>Gemmatimonadia</taxon>
        <taxon>Candidatus Palauibacterales</taxon>
        <taxon>Candidatus Palauibacteraceae</taxon>
        <taxon>Candidatus Kutchimonas</taxon>
    </lineage>
</organism>
<evidence type="ECO:0000256" key="2">
    <source>
        <dbReference type="ARBA" id="ARBA00022729"/>
    </source>
</evidence>
<dbReference type="PANTHER" id="PTHR35089">
    <property type="entry name" value="CHAPERONE PROTEIN SKP"/>
    <property type="match status" value="1"/>
</dbReference>
<proteinExistence type="inferred from homology"/>
<dbReference type="Proteomes" id="UP000702544">
    <property type="component" value="Unassembled WGS sequence"/>
</dbReference>
<dbReference type="GO" id="GO:0050821">
    <property type="term" value="P:protein stabilization"/>
    <property type="evidence" value="ECO:0007669"/>
    <property type="project" value="TreeGrafter"/>
</dbReference>
<comment type="similarity">
    <text evidence="1">Belongs to the Skp family.</text>
</comment>
<dbReference type="GO" id="GO:0051082">
    <property type="term" value="F:unfolded protein binding"/>
    <property type="evidence" value="ECO:0007669"/>
    <property type="project" value="InterPro"/>
</dbReference>
<keyword evidence="2" id="KW-0732">Signal</keyword>
<reference evidence="3 4" key="1">
    <citation type="submission" date="2020-01" db="EMBL/GenBank/DDBJ databases">
        <title>Genomes assembled from Gulf of Kutch pelagic sediment metagenomes.</title>
        <authorList>
            <person name="Chandrashekar M."/>
            <person name="Mahajan M.S."/>
            <person name="Dave K.J."/>
            <person name="Vatsa P."/>
            <person name="Nathani N.M."/>
        </authorList>
    </citation>
    <scope>NUCLEOTIDE SEQUENCE [LARGE SCALE GENOMIC DNA]</scope>
    <source>
        <strain evidence="3">KS3-K002</strain>
    </source>
</reference>